<dbReference type="Proteomes" id="UP000054498">
    <property type="component" value="Unassembled WGS sequence"/>
</dbReference>
<evidence type="ECO:0000259" key="12">
    <source>
        <dbReference type="PROSITE" id="PS50011"/>
    </source>
</evidence>
<feature type="compositionally biased region" description="Low complexity" evidence="11">
    <location>
        <begin position="442"/>
        <end position="457"/>
    </location>
</feature>
<dbReference type="PANTHER" id="PTHR11042">
    <property type="entry name" value="EUKARYOTIC TRANSLATION INITIATION FACTOR 2-ALPHA KINASE EIF2-ALPHA KINASE -RELATED"/>
    <property type="match status" value="1"/>
</dbReference>
<dbReference type="InterPro" id="IPR008271">
    <property type="entry name" value="Ser/Thr_kinase_AS"/>
</dbReference>
<feature type="region of interest" description="Disordered" evidence="11">
    <location>
        <begin position="140"/>
        <end position="199"/>
    </location>
</feature>
<feature type="compositionally biased region" description="Low complexity" evidence="11">
    <location>
        <begin position="331"/>
        <end position="356"/>
    </location>
</feature>
<evidence type="ECO:0000256" key="7">
    <source>
        <dbReference type="ARBA" id="ARBA00037982"/>
    </source>
</evidence>
<feature type="compositionally biased region" description="Low complexity" evidence="11">
    <location>
        <begin position="376"/>
        <end position="391"/>
    </location>
</feature>
<feature type="compositionally biased region" description="Pro residues" evidence="11">
    <location>
        <begin position="702"/>
        <end position="718"/>
    </location>
</feature>
<comment type="catalytic activity">
    <reaction evidence="9">
        <text>L-seryl-[protein] + ATP = O-phospho-L-seryl-[protein] + ADP + H(+)</text>
        <dbReference type="Rhea" id="RHEA:17989"/>
        <dbReference type="Rhea" id="RHEA-COMP:9863"/>
        <dbReference type="Rhea" id="RHEA-COMP:11604"/>
        <dbReference type="ChEBI" id="CHEBI:15378"/>
        <dbReference type="ChEBI" id="CHEBI:29999"/>
        <dbReference type="ChEBI" id="CHEBI:30616"/>
        <dbReference type="ChEBI" id="CHEBI:83421"/>
        <dbReference type="ChEBI" id="CHEBI:456216"/>
        <dbReference type="EC" id="2.7.11.1"/>
    </reaction>
</comment>
<dbReference type="STRING" id="145388.A0A0D2N7J9"/>
<feature type="compositionally biased region" description="Gly residues" evidence="11">
    <location>
        <begin position="517"/>
        <end position="528"/>
    </location>
</feature>
<dbReference type="EMBL" id="KK101195">
    <property type="protein sequence ID" value="KIZ01806.1"/>
    <property type="molecule type" value="Genomic_DNA"/>
</dbReference>
<feature type="region of interest" description="Disordered" evidence="11">
    <location>
        <begin position="486"/>
        <end position="545"/>
    </location>
</feature>
<dbReference type="GO" id="GO:0005524">
    <property type="term" value="F:ATP binding"/>
    <property type="evidence" value="ECO:0007669"/>
    <property type="project" value="UniProtKB-UniRule"/>
</dbReference>
<dbReference type="PROSITE" id="PS00108">
    <property type="entry name" value="PROTEIN_KINASE_ST"/>
    <property type="match status" value="1"/>
</dbReference>
<evidence type="ECO:0000256" key="5">
    <source>
        <dbReference type="ARBA" id="ARBA00022777"/>
    </source>
</evidence>
<comment type="similarity">
    <text evidence="7">Belongs to the protein kinase superfamily. Ser/Thr protein kinase family. GCN2 subfamily.</text>
</comment>
<evidence type="ECO:0000256" key="11">
    <source>
        <dbReference type="SAM" id="MobiDB-lite"/>
    </source>
</evidence>
<dbReference type="SUPFAM" id="SSF56112">
    <property type="entry name" value="Protein kinase-like (PK-like)"/>
    <property type="match status" value="1"/>
</dbReference>
<dbReference type="SUPFAM" id="SSF55681">
    <property type="entry name" value="Class II aaRS and biotin synthetases"/>
    <property type="match status" value="1"/>
</dbReference>
<name>A0A0D2N7J9_9CHLO</name>
<dbReference type="Pfam" id="PF05773">
    <property type="entry name" value="RWD"/>
    <property type="match status" value="1"/>
</dbReference>
<evidence type="ECO:0000256" key="9">
    <source>
        <dbReference type="ARBA" id="ARBA00048679"/>
    </source>
</evidence>
<accession>A0A0D2N7J9</accession>
<keyword evidence="2" id="KW-0723">Serine/threonine-protein kinase</keyword>
<dbReference type="PROSITE" id="PS50908">
    <property type="entry name" value="RWD"/>
    <property type="match status" value="1"/>
</dbReference>
<feature type="domain" description="RWD" evidence="13">
    <location>
        <begin position="26"/>
        <end position="132"/>
    </location>
</feature>
<evidence type="ECO:0000313" key="15">
    <source>
        <dbReference type="Proteomes" id="UP000054498"/>
    </source>
</evidence>
<gene>
    <name evidence="14" type="ORF">MNEG_6157</name>
</gene>
<evidence type="ECO:0000259" key="13">
    <source>
        <dbReference type="PROSITE" id="PS50908"/>
    </source>
</evidence>
<dbReference type="CDD" id="cd23823">
    <property type="entry name" value="RWD_GCN2"/>
    <property type="match status" value="1"/>
</dbReference>
<comment type="catalytic activity">
    <reaction evidence="8">
        <text>L-threonyl-[protein] + ATP = O-phospho-L-threonyl-[protein] + ADP + H(+)</text>
        <dbReference type="Rhea" id="RHEA:46608"/>
        <dbReference type="Rhea" id="RHEA-COMP:11060"/>
        <dbReference type="Rhea" id="RHEA-COMP:11605"/>
        <dbReference type="ChEBI" id="CHEBI:15378"/>
        <dbReference type="ChEBI" id="CHEBI:30013"/>
        <dbReference type="ChEBI" id="CHEBI:30616"/>
        <dbReference type="ChEBI" id="CHEBI:61977"/>
        <dbReference type="ChEBI" id="CHEBI:456216"/>
        <dbReference type="EC" id="2.7.11.1"/>
    </reaction>
</comment>
<dbReference type="SUPFAM" id="SSF54495">
    <property type="entry name" value="UBC-like"/>
    <property type="match status" value="1"/>
</dbReference>
<dbReference type="Gene3D" id="1.10.510.10">
    <property type="entry name" value="Transferase(Phosphotransferase) domain 1"/>
    <property type="match status" value="1"/>
</dbReference>
<proteinExistence type="inferred from homology"/>
<dbReference type="SMART" id="SM00591">
    <property type="entry name" value="RWD"/>
    <property type="match status" value="1"/>
</dbReference>
<keyword evidence="4 10" id="KW-0547">Nucleotide-binding</keyword>
<keyword evidence="5 14" id="KW-0418">Kinase</keyword>
<feature type="region of interest" description="Disordered" evidence="11">
    <location>
        <begin position="230"/>
        <end position="266"/>
    </location>
</feature>
<feature type="compositionally biased region" description="Low complexity" evidence="11">
    <location>
        <begin position="231"/>
        <end position="252"/>
    </location>
</feature>
<dbReference type="InterPro" id="IPR006575">
    <property type="entry name" value="RWD_dom"/>
</dbReference>
<evidence type="ECO:0000256" key="3">
    <source>
        <dbReference type="ARBA" id="ARBA00022679"/>
    </source>
</evidence>
<sequence length="1446" mass="147735">MGNKKKKKKAAAVGGPPPEVKQEIAEEILALEAIYGEDFQLDADGVGFALRVVPHPGDAQAGFTSVTLHVRYSAGYPCQPLQLRLRDPQGLLPEDVRALSASVADSAAAYAKQEAICVFNLVDECQEFLRSRNAEAARRAEEERAAADAEREGEASSSGAPQQSLWHAMQQRQQAARDAAAQQRGDDLEASFSGVGGGGDEELFGFDGGGLFAEEGEHSFALPTIADAPHAAAQQPGAAARGTARRQQAAAARGGGGGRPESSPEVVRRRLAPLTNSDLATSPSAPSFMARIDAAGKGRAQQQAQHAQRGDGAAGAQLRALAGKPDGGHGAEPPRAAAAVTAAAACVAGGPAEGAALEQQQRQARGWPAERSRSKTLSFSSLPLPLQQLLTSGGGASGRPAGQRSGSGRKGSEKVQGGSLGERREGEGGGATIEGLVQLTVQQQHQQQRQQQQQQQQEQEHQDGGAAPAPMGYSLAFGDFSFSLVEHGPASNDGGNGRGGSGSSTSGSDSGSSSDGDGPGAAAGGGRRGAAEGEGSEPEEEQERVSLRLQLLLGHLLTLAASGGAGAPLPPQSVPVVAGALRRAGLLPRWVHWLLTHPSASATQQPAAAAPVGAAGGANAQLAAAGAASGSSGGSVAAGPSLELFDRAFRRLFADEIREASRPEALPKPPPAQALQRFWDRSALAAAASQQQQPAQASTAAPSPPAPSPLTPPQPLASPPQAAAASRYRSDFVELRRLGRGGFGVVVAATNRLDGRQYAVKKIRLQPGGSAGSYGRILREVAALSRLQHPNVVRYFQVLEEGPGEEADAWQVLRGLLQGLAHIHAQGVIHRDLKPANIFYDSQGQVKLGDFGLAKFNHSASGAADDPAAPGLGSPSHAHRNSHAGAAAAAGGAGGGDLLGAAAAAAAASGTAGPSERTGVCGTSWYISPEIANGWASYDEKVDLFSLGVVCFELWHPFSTAMERALLLRDLREFGRLPEAWEARHREVARLISTYERVVEAIFSTSAASASSAAAAAADVDGGDGGASAAATGGGGGGGGALGPMSLGELPGAPLNVHVDVRDAVTRVARDVFRAHSAVPVASNVVGIAHAGLPRDAVRLLAPSGAQISLRYESRYPFAVWLAQQAALAGGGAAPAGPLDSMRRYEISHVMRAGRVRGLPATYLQADLDIVAPVAGAGVAERTLAEAEVIKSLAQVLDALPDELGHYEVRLNHRVIRQAAIAALAVPRETLPSALLLLGTAAPASPAHPDARAKLWPSIRAGLDGLGLDSEPVSRCRRCVLQVPGTLPEALPRLRSFLRECAPPSKAAGGGGGGGGGGAGGGSAAVRVPGPAAWGAAMDELSTLAGHLAVWGLSDVQVLLDPLLAPLGDYFNGALFQVHLVSPASGLSSQVAAGGRYDALVRSLWSPAALALGPPPGAVGATLNLERLVKLVSQASDAGDSPVDHW</sequence>
<dbReference type="GO" id="GO:0005634">
    <property type="term" value="C:nucleus"/>
    <property type="evidence" value="ECO:0007669"/>
    <property type="project" value="TreeGrafter"/>
</dbReference>
<reference evidence="14 15" key="1">
    <citation type="journal article" date="2013" name="BMC Genomics">
        <title>Reconstruction of the lipid metabolism for the microalga Monoraphidium neglectum from its genome sequence reveals characteristics suitable for biofuel production.</title>
        <authorList>
            <person name="Bogen C."/>
            <person name="Al-Dilaimi A."/>
            <person name="Albersmeier A."/>
            <person name="Wichmann J."/>
            <person name="Grundmann M."/>
            <person name="Rupp O."/>
            <person name="Lauersen K.J."/>
            <person name="Blifernez-Klassen O."/>
            <person name="Kalinowski J."/>
            <person name="Goesmann A."/>
            <person name="Mussgnug J.H."/>
            <person name="Kruse O."/>
        </authorList>
    </citation>
    <scope>NUCLEOTIDE SEQUENCE [LARGE SCALE GENOMIC DNA]</scope>
    <source>
        <strain evidence="14 15">SAG 48.87</strain>
    </source>
</reference>
<dbReference type="OrthoDB" id="341578at2759"/>
<dbReference type="GO" id="GO:0005829">
    <property type="term" value="C:cytosol"/>
    <property type="evidence" value="ECO:0007669"/>
    <property type="project" value="TreeGrafter"/>
</dbReference>
<dbReference type="InterPro" id="IPR011009">
    <property type="entry name" value="Kinase-like_dom_sf"/>
</dbReference>
<evidence type="ECO:0000256" key="1">
    <source>
        <dbReference type="ARBA" id="ARBA00012513"/>
    </source>
</evidence>
<dbReference type="InterPro" id="IPR016135">
    <property type="entry name" value="UBQ-conjugating_enzyme/RWD"/>
</dbReference>
<evidence type="ECO:0000313" key="14">
    <source>
        <dbReference type="EMBL" id="KIZ01806.1"/>
    </source>
</evidence>
<dbReference type="PROSITE" id="PS00107">
    <property type="entry name" value="PROTEIN_KINASE_ATP"/>
    <property type="match status" value="1"/>
</dbReference>
<dbReference type="InterPro" id="IPR041715">
    <property type="entry name" value="HisRS-like_core"/>
</dbReference>
<dbReference type="GO" id="GO:0106310">
    <property type="term" value="F:protein serine kinase activity"/>
    <property type="evidence" value="ECO:0007669"/>
    <property type="project" value="RHEA"/>
</dbReference>
<dbReference type="Pfam" id="PF13393">
    <property type="entry name" value="tRNA-synt_His"/>
    <property type="match status" value="1"/>
</dbReference>
<feature type="compositionally biased region" description="Low complexity" evidence="11">
    <location>
        <begin position="685"/>
        <end position="701"/>
    </location>
</feature>
<feature type="binding site" evidence="10">
    <location>
        <position position="762"/>
    </location>
    <ligand>
        <name>ATP</name>
        <dbReference type="ChEBI" id="CHEBI:30616"/>
    </ligand>
</feature>
<evidence type="ECO:0000256" key="8">
    <source>
        <dbReference type="ARBA" id="ARBA00047899"/>
    </source>
</evidence>
<feature type="compositionally biased region" description="Low complexity" evidence="11">
    <location>
        <begin position="503"/>
        <end position="516"/>
    </location>
</feature>
<dbReference type="PROSITE" id="PS50011">
    <property type="entry name" value="PROTEIN_KINASE_DOM"/>
    <property type="match status" value="1"/>
</dbReference>
<dbReference type="SMART" id="SM00220">
    <property type="entry name" value="S_TKc"/>
    <property type="match status" value="1"/>
</dbReference>
<feature type="compositionally biased region" description="Low complexity" evidence="11">
    <location>
        <begin position="168"/>
        <end position="183"/>
    </location>
</feature>
<evidence type="ECO:0000256" key="6">
    <source>
        <dbReference type="ARBA" id="ARBA00022840"/>
    </source>
</evidence>
<feature type="compositionally biased region" description="Low complexity" evidence="11">
    <location>
        <begin position="864"/>
        <end position="875"/>
    </location>
</feature>
<dbReference type="PANTHER" id="PTHR11042:SF136">
    <property type="entry name" value="EIF-2-ALPHA KINASE GCN2"/>
    <property type="match status" value="1"/>
</dbReference>
<keyword evidence="15" id="KW-1185">Reference proteome</keyword>
<dbReference type="RefSeq" id="XP_013900825.1">
    <property type="nucleotide sequence ID" value="XM_014045371.1"/>
</dbReference>
<keyword evidence="3 14" id="KW-0808">Transferase</keyword>
<dbReference type="EC" id="2.7.11.1" evidence="1"/>
<dbReference type="KEGG" id="mng:MNEG_6157"/>
<feature type="region of interest" description="Disordered" evidence="11">
    <location>
        <begin position="685"/>
        <end position="723"/>
    </location>
</feature>
<dbReference type="Pfam" id="PF00069">
    <property type="entry name" value="Pkinase"/>
    <property type="match status" value="2"/>
</dbReference>
<feature type="compositionally biased region" description="Basic and acidic residues" evidence="11">
    <location>
        <begin position="140"/>
        <end position="154"/>
    </location>
</feature>
<organism evidence="14 15">
    <name type="scientific">Monoraphidium neglectum</name>
    <dbReference type="NCBI Taxonomy" id="145388"/>
    <lineage>
        <taxon>Eukaryota</taxon>
        <taxon>Viridiplantae</taxon>
        <taxon>Chlorophyta</taxon>
        <taxon>core chlorophytes</taxon>
        <taxon>Chlorophyceae</taxon>
        <taxon>CS clade</taxon>
        <taxon>Sphaeropleales</taxon>
        <taxon>Selenastraceae</taxon>
        <taxon>Monoraphidium</taxon>
    </lineage>
</organism>
<feature type="compositionally biased region" description="Low complexity" evidence="11">
    <location>
        <begin position="294"/>
        <end position="324"/>
    </location>
</feature>
<dbReference type="InterPro" id="IPR017441">
    <property type="entry name" value="Protein_kinase_ATP_BS"/>
</dbReference>
<protein>
    <recommendedName>
        <fullName evidence="1">non-specific serine/threonine protein kinase</fullName>
        <ecNumber evidence="1">2.7.11.1</ecNumber>
    </recommendedName>
</protein>
<dbReference type="InterPro" id="IPR000719">
    <property type="entry name" value="Prot_kinase_dom"/>
</dbReference>
<dbReference type="InterPro" id="IPR045864">
    <property type="entry name" value="aa-tRNA-synth_II/BPL/LPL"/>
</dbReference>
<keyword evidence="6 10" id="KW-0067">ATP-binding</keyword>
<feature type="region of interest" description="Disordered" evidence="11">
    <location>
        <begin position="864"/>
        <end position="887"/>
    </location>
</feature>
<dbReference type="Gene3D" id="3.10.110.10">
    <property type="entry name" value="Ubiquitin Conjugating Enzyme"/>
    <property type="match status" value="1"/>
</dbReference>
<feature type="region of interest" description="Disordered" evidence="11">
    <location>
        <begin position="441"/>
        <end position="473"/>
    </location>
</feature>
<evidence type="ECO:0000256" key="10">
    <source>
        <dbReference type="PROSITE-ProRule" id="PRU10141"/>
    </source>
</evidence>
<dbReference type="Gene3D" id="3.30.930.10">
    <property type="entry name" value="Bira Bifunctional Protein, Domain 2"/>
    <property type="match status" value="1"/>
</dbReference>
<evidence type="ECO:0000256" key="2">
    <source>
        <dbReference type="ARBA" id="ARBA00022527"/>
    </source>
</evidence>
<feature type="domain" description="Protein kinase" evidence="12">
    <location>
        <begin position="732"/>
        <end position="1079"/>
    </location>
</feature>
<evidence type="ECO:0000256" key="4">
    <source>
        <dbReference type="ARBA" id="ARBA00022741"/>
    </source>
</evidence>
<feature type="region of interest" description="Disordered" evidence="11">
    <location>
        <begin position="294"/>
        <end position="429"/>
    </location>
</feature>
<dbReference type="Gene3D" id="3.30.200.20">
    <property type="entry name" value="Phosphorylase Kinase, domain 1"/>
    <property type="match status" value="1"/>
</dbReference>
<dbReference type="InterPro" id="IPR050339">
    <property type="entry name" value="CC_SR_Kinase"/>
</dbReference>
<dbReference type="GeneID" id="25739033"/>
<dbReference type="GO" id="GO:0004694">
    <property type="term" value="F:eukaryotic translation initiation factor 2alpha kinase activity"/>
    <property type="evidence" value="ECO:0007669"/>
    <property type="project" value="TreeGrafter"/>
</dbReference>